<name>A0A8X6X2X4_9ARAC</name>
<dbReference type="EMBL" id="BMAV01004261">
    <property type="protein sequence ID" value="GFY44486.1"/>
    <property type="molecule type" value="Genomic_DNA"/>
</dbReference>
<keyword evidence="2" id="KW-1185">Reference proteome</keyword>
<protein>
    <submittedName>
        <fullName evidence="1">Uncharacterized protein</fullName>
    </submittedName>
</protein>
<dbReference type="Proteomes" id="UP000886998">
    <property type="component" value="Unassembled WGS sequence"/>
</dbReference>
<dbReference type="OrthoDB" id="10554175at2759"/>
<dbReference type="AlphaFoldDB" id="A0A8X6X2X4"/>
<evidence type="ECO:0000313" key="1">
    <source>
        <dbReference type="EMBL" id="GFY44486.1"/>
    </source>
</evidence>
<gene>
    <name evidence="1" type="ORF">TNIN_188101</name>
</gene>
<evidence type="ECO:0000313" key="2">
    <source>
        <dbReference type="Proteomes" id="UP000886998"/>
    </source>
</evidence>
<reference evidence="1" key="1">
    <citation type="submission" date="2020-08" db="EMBL/GenBank/DDBJ databases">
        <title>Multicomponent nature underlies the extraordinary mechanical properties of spider dragline silk.</title>
        <authorList>
            <person name="Kono N."/>
            <person name="Nakamura H."/>
            <person name="Mori M."/>
            <person name="Yoshida Y."/>
            <person name="Ohtoshi R."/>
            <person name="Malay A.D."/>
            <person name="Moran D.A.P."/>
            <person name="Tomita M."/>
            <person name="Numata K."/>
            <person name="Arakawa K."/>
        </authorList>
    </citation>
    <scope>NUCLEOTIDE SEQUENCE</scope>
</reference>
<organism evidence="1 2">
    <name type="scientific">Trichonephila inaurata madagascariensis</name>
    <dbReference type="NCBI Taxonomy" id="2747483"/>
    <lineage>
        <taxon>Eukaryota</taxon>
        <taxon>Metazoa</taxon>
        <taxon>Ecdysozoa</taxon>
        <taxon>Arthropoda</taxon>
        <taxon>Chelicerata</taxon>
        <taxon>Arachnida</taxon>
        <taxon>Araneae</taxon>
        <taxon>Araneomorphae</taxon>
        <taxon>Entelegynae</taxon>
        <taxon>Araneoidea</taxon>
        <taxon>Nephilidae</taxon>
        <taxon>Trichonephila</taxon>
        <taxon>Trichonephila inaurata</taxon>
    </lineage>
</organism>
<proteinExistence type="predicted"/>
<sequence length="157" mass="18341">MNTIGNDASDLESMAIHRIKLGLPLYKLDSVKALRTEEKQFLFSRTLNRGKLKKLEDELIFMLNKLMSSIQKMYDILRQFNSICSQSTELESNLDKMMGANLEMINMGLEIKRSVIVIYSDFYMLKKNLEVYSDIYFEMSENLYSFISCIFPSILKE</sequence>
<accession>A0A8X6X2X4</accession>
<comment type="caution">
    <text evidence="1">The sequence shown here is derived from an EMBL/GenBank/DDBJ whole genome shotgun (WGS) entry which is preliminary data.</text>
</comment>